<feature type="transmembrane region" description="Helical" evidence="7">
    <location>
        <begin position="338"/>
        <end position="358"/>
    </location>
</feature>
<keyword evidence="6 7" id="KW-0472">Membrane</keyword>
<evidence type="ECO:0000313" key="9">
    <source>
        <dbReference type="EMBL" id="TDQ00177.1"/>
    </source>
</evidence>
<keyword evidence="3" id="KW-1003">Cell membrane</keyword>
<feature type="domain" description="Major facilitator superfamily (MFS) profile" evidence="8">
    <location>
        <begin position="15"/>
        <end position="387"/>
    </location>
</feature>
<dbReference type="OrthoDB" id="5379144at2"/>
<dbReference type="EMBL" id="SNXZ01000002">
    <property type="protein sequence ID" value="TDQ00177.1"/>
    <property type="molecule type" value="Genomic_DNA"/>
</dbReference>
<dbReference type="InterPro" id="IPR036259">
    <property type="entry name" value="MFS_trans_sf"/>
</dbReference>
<dbReference type="PROSITE" id="PS00216">
    <property type="entry name" value="SUGAR_TRANSPORT_1"/>
    <property type="match status" value="1"/>
</dbReference>
<dbReference type="PROSITE" id="PS50850">
    <property type="entry name" value="MFS"/>
    <property type="match status" value="1"/>
</dbReference>
<dbReference type="PANTHER" id="PTHR23517">
    <property type="entry name" value="RESISTANCE PROTEIN MDTM, PUTATIVE-RELATED-RELATED"/>
    <property type="match status" value="1"/>
</dbReference>
<evidence type="ECO:0000259" key="8">
    <source>
        <dbReference type="PROSITE" id="PS50850"/>
    </source>
</evidence>
<feature type="transmembrane region" description="Helical" evidence="7">
    <location>
        <begin position="144"/>
        <end position="162"/>
    </location>
</feature>
<evidence type="ECO:0000313" key="10">
    <source>
        <dbReference type="Proteomes" id="UP000295444"/>
    </source>
</evidence>
<feature type="transmembrane region" description="Helical" evidence="7">
    <location>
        <begin position="51"/>
        <end position="70"/>
    </location>
</feature>
<dbReference type="InterPro" id="IPR005829">
    <property type="entry name" value="Sugar_transporter_CS"/>
</dbReference>
<name>A0A4R6SFC6_LABRH</name>
<dbReference type="Gene3D" id="1.20.1250.20">
    <property type="entry name" value="MFS general substrate transporter like domains"/>
    <property type="match status" value="1"/>
</dbReference>
<accession>A0A4R6SFC6</accession>
<keyword evidence="2" id="KW-0813">Transport</keyword>
<keyword evidence="4 7" id="KW-0812">Transmembrane</keyword>
<evidence type="ECO:0000256" key="7">
    <source>
        <dbReference type="SAM" id="Phobius"/>
    </source>
</evidence>
<dbReference type="Proteomes" id="UP000295444">
    <property type="component" value="Unassembled WGS sequence"/>
</dbReference>
<keyword evidence="5 7" id="KW-1133">Transmembrane helix</keyword>
<dbReference type="InterPro" id="IPR020846">
    <property type="entry name" value="MFS_dom"/>
</dbReference>
<evidence type="ECO:0000256" key="4">
    <source>
        <dbReference type="ARBA" id="ARBA00022692"/>
    </source>
</evidence>
<dbReference type="GO" id="GO:0005886">
    <property type="term" value="C:plasma membrane"/>
    <property type="evidence" value="ECO:0007669"/>
    <property type="project" value="UniProtKB-SubCell"/>
</dbReference>
<evidence type="ECO:0000256" key="6">
    <source>
        <dbReference type="ARBA" id="ARBA00023136"/>
    </source>
</evidence>
<dbReference type="InterPro" id="IPR011701">
    <property type="entry name" value="MFS"/>
</dbReference>
<dbReference type="AlphaFoldDB" id="A0A4R6SFC6"/>
<dbReference type="SUPFAM" id="SSF103473">
    <property type="entry name" value="MFS general substrate transporter"/>
    <property type="match status" value="1"/>
</dbReference>
<evidence type="ECO:0000256" key="1">
    <source>
        <dbReference type="ARBA" id="ARBA00004651"/>
    </source>
</evidence>
<feature type="transmembrane region" description="Helical" evidence="7">
    <location>
        <begin position="242"/>
        <end position="265"/>
    </location>
</feature>
<dbReference type="RefSeq" id="WP_133848926.1">
    <property type="nucleotide sequence ID" value="NZ_SNXZ01000002.1"/>
</dbReference>
<feature type="transmembrane region" description="Helical" evidence="7">
    <location>
        <begin position="364"/>
        <end position="384"/>
    </location>
</feature>
<dbReference type="Pfam" id="PF07690">
    <property type="entry name" value="MFS_1"/>
    <property type="match status" value="1"/>
</dbReference>
<feature type="transmembrane region" description="Helical" evidence="7">
    <location>
        <begin position="210"/>
        <end position="230"/>
    </location>
</feature>
<evidence type="ECO:0000256" key="5">
    <source>
        <dbReference type="ARBA" id="ARBA00022989"/>
    </source>
</evidence>
<feature type="transmembrane region" description="Helical" evidence="7">
    <location>
        <begin position="277"/>
        <end position="299"/>
    </location>
</feature>
<keyword evidence="10" id="KW-1185">Reference proteome</keyword>
<feature type="transmembrane region" description="Helical" evidence="7">
    <location>
        <begin position="16"/>
        <end position="39"/>
    </location>
</feature>
<reference evidence="9 10" key="1">
    <citation type="submission" date="2019-03" db="EMBL/GenBank/DDBJ databases">
        <title>Genomic Encyclopedia of Type Strains, Phase IV (KMG-IV): sequencing the most valuable type-strain genomes for metagenomic binning, comparative biology and taxonomic classification.</title>
        <authorList>
            <person name="Goeker M."/>
        </authorList>
    </citation>
    <scope>NUCLEOTIDE SEQUENCE [LARGE SCALE GENOMIC DNA]</scope>
    <source>
        <strain evidence="9 10">DSM 45361</strain>
    </source>
</reference>
<organism evidence="9 10">
    <name type="scientific">Labedaea rhizosphaerae</name>
    <dbReference type="NCBI Taxonomy" id="598644"/>
    <lineage>
        <taxon>Bacteria</taxon>
        <taxon>Bacillati</taxon>
        <taxon>Actinomycetota</taxon>
        <taxon>Actinomycetes</taxon>
        <taxon>Pseudonocardiales</taxon>
        <taxon>Pseudonocardiaceae</taxon>
        <taxon>Labedaea</taxon>
    </lineage>
</organism>
<dbReference type="GO" id="GO:0022857">
    <property type="term" value="F:transmembrane transporter activity"/>
    <property type="evidence" value="ECO:0007669"/>
    <property type="project" value="InterPro"/>
</dbReference>
<evidence type="ECO:0000256" key="3">
    <source>
        <dbReference type="ARBA" id="ARBA00022475"/>
    </source>
</evidence>
<proteinExistence type="predicted"/>
<sequence>MREWLRATAGGMPRRFWLLWTANLINRCGNVVFIVLTFFLSAERHLSAHEVGLVVGLMGAGGALGVLLGGTLADRWGRRRTLLLAQCASAAALLVLGVVSTVPMIAAVGLVVGTAQSLARPAFAATTVDLVAPHDRTRAFSLTVWSNNLAFVVAAVLAGWLASVDYRLVFLGDAATALVSGLIVFRRVGETRPEPVDDPPASAGSPWRDGLFLVLCALISLTFLVIMQFASTLPLSMARDGLGAAGYGAIMSVNAVVIIVAQPFVPRLLRGRDLTHLLAAATVVLGIGFGLTAVTHTALGYAVTVLVWAIGETLLAPGYSTLVADMSPDGARGRYQGAFSLGIAGSTIAAPIAGTAVLDAFGGPALWLGCLALAFVIAAGYFVARPAWARRLTQTEREDTSAAYKGS</sequence>
<comment type="caution">
    <text evidence="9">The sequence shown here is derived from an EMBL/GenBank/DDBJ whole genome shotgun (WGS) entry which is preliminary data.</text>
</comment>
<dbReference type="PANTHER" id="PTHR23517:SF2">
    <property type="entry name" value="MULTIDRUG RESISTANCE PROTEIN MDTH"/>
    <property type="match status" value="1"/>
</dbReference>
<feature type="transmembrane region" description="Helical" evidence="7">
    <location>
        <begin position="305"/>
        <end position="326"/>
    </location>
</feature>
<comment type="subcellular location">
    <subcellularLocation>
        <location evidence="1">Cell membrane</location>
        <topology evidence="1">Multi-pass membrane protein</topology>
    </subcellularLocation>
</comment>
<evidence type="ECO:0000256" key="2">
    <source>
        <dbReference type="ARBA" id="ARBA00022448"/>
    </source>
</evidence>
<gene>
    <name evidence="9" type="ORF">EV186_10238</name>
</gene>
<dbReference type="InterPro" id="IPR050171">
    <property type="entry name" value="MFS_Transporters"/>
</dbReference>
<protein>
    <submittedName>
        <fullName evidence="9">Putative MFS family arabinose efflux permease</fullName>
    </submittedName>
</protein>